<dbReference type="EMBL" id="CZDF01000132">
    <property type="protein sequence ID" value="CUR31718.1"/>
    <property type="molecule type" value="Genomic_DNA"/>
</dbReference>
<dbReference type="GO" id="GO:0005737">
    <property type="term" value="C:cytoplasm"/>
    <property type="evidence" value="ECO:0007669"/>
    <property type="project" value="TreeGrafter"/>
</dbReference>
<keyword evidence="1 3" id="KW-0547">Nucleotide-binding</keyword>
<keyword evidence="5" id="KW-0418">Kinase</keyword>
<dbReference type="SMART" id="SM00220">
    <property type="entry name" value="S_TKc"/>
    <property type="match status" value="1"/>
</dbReference>
<dbReference type="InterPro" id="IPR000719">
    <property type="entry name" value="Prot_kinase_dom"/>
</dbReference>
<dbReference type="AlphaFoldDB" id="A0A1J1LHN4"/>
<accession>A0A1J1LHN4</accession>
<reference evidence="6" key="1">
    <citation type="submission" date="2015-10" db="EMBL/GenBank/DDBJ databases">
        <authorList>
            <person name="Regsiter A."/>
            <person name="william w."/>
        </authorList>
    </citation>
    <scope>NUCLEOTIDE SEQUENCE [LARGE SCALE GENOMIC DNA]</scope>
</reference>
<dbReference type="GO" id="GO:0005524">
    <property type="term" value="F:ATP binding"/>
    <property type="evidence" value="ECO:0007669"/>
    <property type="project" value="UniProtKB-UniRule"/>
</dbReference>
<evidence type="ECO:0000259" key="4">
    <source>
        <dbReference type="PROSITE" id="PS50011"/>
    </source>
</evidence>
<keyword evidence="2 3" id="KW-0067">ATP-binding</keyword>
<dbReference type="PROSITE" id="PS00108">
    <property type="entry name" value="PROTEIN_KINASE_ST"/>
    <property type="match status" value="1"/>
</dbReference>
<dbReference type="STRING" id="671072.PL9214291311"/>
<organism evidence="5 6">
    <name type="scientific">Planktothrix tepida PCC 9214</name>
    <dbReference type="NCBI Taxonomy" id="671072"/>
    <lineage>
        <taxon>Bacteria</taxon>
        <taxon>Bacillati</taxon>
        <taxon>Cyanobacteriota</taxon>
        <taxon>Cyanophyceae</taxon>
        <taxon>Oscillatoriophycideae</taxon>
        <taxon>Oscillatoriales</taxon>
        <taxon>Microcoleaceae</taxon>
        <taxon>Planktothrix</taxon>
    </lineage>
</organism>
<dbReference type="InterPro" id="IPR008271">
    <property type="entry name" value="Ser/Thr_kinase_AS"/>
</dbReference>
<protein>
    <submittedName>
        <fullName evidence="5">Putative Serine/threonine protein kinase</fullName>
    </submittedName>
</protein>
<keyword evidence="6" id="KW-1185">Reference proteome</keyword>
<evidence type="ECO:0000256" key="2">
    <source>
        <dbReference type="ARBA" id="ARBA00022840"/>
    </source>
</evidence>
<dbReference type="InterPro" id="IPR017441">
    <property type="entry name" value="Protein_kinase_ATP_BS"/>
</dbReference>
<dbReference type="Gene3D" id="1.10.510.10">
    <property type="entry name" value="Transferase(Phosphotransferase) domain 1"/>
    <property type="match status" value="1"/>
</dbReference>
<feature type="domain" description="Protein kinase" evidence="4">
    <location>
        <begin position="6"/>
        <end position="269"/>
    </location>
</feature>
<evidence type="ECO:0000313" key="5">
    <source>
        <dbReference type="EMBL" id="CUR31718.1"/>
    </source>
</evidence>
<dbReference type="GO" id="GO:0004674">
    <property type="term" value="F:protein serine/threonine kinase activity"/>
    <property type="evidence" value="ECO:0007669"/>
    <property type="project" value="UniProtKB-KW"/>
</dbReference>
<dbReference type="PANTHER" id="PTHR24348">
    <property type="entry name" value="SERINE/THREONINE-PROTEIN KINASE UNC-51-RELATED"/>
    <property type="match status" value="1"/>
</dbReference>
<dbReference type="PROSITE" id="PS50011">
    <property type="entry name" value="PROTEIN_KINASE_DOM"/>
    <property type="match status" value="1"/>
</dbReference>
<keyword evidence="5" id="KW-0808">Transferase</keyword>
<dbReference type="InterPro" id="IPR011009">
    <property type="entry name" value="Kinase-like_dom_sf"/>
</dbReference>
<dbReference type="RefSeq" id="WP_072718516.1">
    <property type="nucleotide sequence ID" value="NZ_LN889782.1"/>
</dbReference>
<dbReference type="OrthoDB" id="9788659at2"/>
<evidence type="ECO:0000256" key="1">
    <source>
        <dbReference type="ARBA" id="ARBA00022741"/>
    </source>
</evidence>
<gene>
    <name evidence="5" type="ORF">PL9214291311</name>
</gene>
<feature type="binding site" evidence="3">
    <location>
        <position position="35"/>
    </location>
    <ligand>
        <name>ATP</name>
        <dbReference type="ChEBI" id="CHEBI:30616"/>
    </ligand>
</feature>
<evidence type="ECO:0000313" key="6">
    <source>
        <dbReference type="Proteomes" id="UP000184315"/>
    </source>
</evidence>
<keyword evidence="5" id="KW-0723">Serine/threonine-protein kinase</keyword>
<name>A0A1J1LHN4_9CYAN</name>
<dbReference type="SUPFAM" id="SSF56112">
    <property type="entry name" value="Protein kinase-like (PK-like)"/>
    <property type="match status" value="1"/>
</dbReference>
<dbReference type="PROSITE" id="PS00107">
    <property type="entry name" value="PROTEIN_KINASE_ATP"/>
    <property type="match status" value="1"/>
</dbReference>
<dbReference type="Proteomes" id="UP000184315">
    <property type="component" value="Unassembled WGS sequence"/>
</dbReference>
<proteinExistence type="predicted"/>
<evidence type="ECO:0000256" key="3">
    <source>
        <dbReference type="PROSITE-ProRule" id="PRU10141"/>
    </source>
</evidence>
<sequence length="646" mass="72884">MQASRYRILGLVGQGQFGKVYCASDRRTGQLVALKELSHQRAPTHQFLQELWFIISLQHPHIAACLGLEHIQTGRYLVMDYCEGGTLRHLLEQQDSLRLQEALNLIIGVLEGLHYAHQRGIIHCDIKPENILLTLQAQGWSSKLSDFGIARRLPIVGKLSIAQKASTFTGGSPAYMAPERFYGLYSARSDIYAVGIVLFELLVGDRPFHGLPGELMWAQLNQRLQIPNEIPEALQTVIQKALEKLPARRYNTAEQMAEALRKVIVHPQIQSLADFIVPWKNSNLPTKNHTQLAGVYTSVSPLILHHSISLPSVHQSKFPFNCISNFPYLYTGFGQALEIWSIPQDLSPSVQQVAISSQEQIQFPEPILGMLPLGNGCCVLTPNRIYHCTPFQKKSQSLLNLSSIQSLQSNRQQSPISPDFFGENEDSTSVIKTFDPELLYKITIEPNSRYMALAFSGQLRFYSLTQKSDYLVLKPLKKLSLAVSQVPEIFFLDNRHLLCVWLNFKQQNFNMFRVYTRRGMPIGNLKLSIPLKQLLPTPQPYTLLGIGLDDQPYLVLLRLKPLSVIRIPLSSPPTVACATSWGYVIADEEGKYTFFDLEGNLISYDFGPVNPKSLAFWGKTGLAIVTYTEKQGYLHFVKSVNFERDL</sequence>
<dbReference type="CDD" id="cd14014">
    <property type="entry name" value="STKc_PknB_like"/>
    <property type="match status" value="1"/>
</dbReference>
<dbReference type="Pfam" id="PF00069">
    <property type="entry name" value="Pkinase"/>
    <property type="match status" value="1"/>
</dbReference>
<dbReference type="InterPro" id="IPR045269">
    <property type="entry name" value="Atg1-like"/>
</dbReference>